<accession>X1M948</accession>
<evidence type="ECO:0008006" key="2">
    <source>
        <dbReference type="Google" id="ProtNLM"/>
    </source>
</evidence>
<sequence>WVDIPRSRALKQDKFVVSKSHLDFLMAPGVPFSHPRKPNLTIDDIYVFPDLEELLKNLEINVIHSHTTLDYLLTNNRILLFGPEYSGKTSLLKVMFRKYQQNDAVPLWVDGTNIKTGNPERLKGIFSAAFESTYGNQYLEDFWQEEPGKKALIIDDLQNANLNRKAKLNLFDFIDQHFGIALISSSNLISTQEIIETEKNDFLFSCNRVLLPEFGSVSRNKIIEKWLLLGQEDTIQESELDNKIKEIEGKSRVILRPSLAPSYPFYILTIAQSVDNIGTTIPPLSREDRGSFGFFYEWLITTSLHRGPKKIADVNAK</sequence>
<protein>
    <recommendedName>
        <fullName evidence="2">AAA+ ATPase domain-containing protein</fullName>
    </recommendedName>
</protein>
<feature type="non-terminal residue" evidence="1">
    <location>
        <position position="1"/>
    </location>
</feature>
<feature type="non-terminal residue" evidence="1">
    <location>
        <position position="317"/>
    </location>
</feature>
<dbReference type="Gene3D" id="3.40.50.300">
    <property type="entry name" value="P-loop containing nucleotide triphosphate hydrolases"/>
    <property type="match status" value="1"/>
</dbReference>
<evidence type="ECO:0000313" key="1">
    <source>
        <dbReference type="EMBL" id="GAI14616.1"/>
    </source>
</evidence>
<dbReference type="InterPro" id="IPR027417">
    <property type="entry name" value="P-loop_NTPase"/>
</dbReference>
<comment type="caution">
    <text evidence="1">The sequence shown here is derived from an EMBL/GenBank/DDBJ whole genome shotgun (WGS) entry which is preliminary data.</text>
</comment>
<reference evidence="1" key="1">
    <citation type="journal article" date="2014" name="Front. Microbiol.">
        <title>High frequency of phylogenetically diverse reductive dehalogenase-homologous genes in deep subseafloor sedimentary metagenomes.</title>
        <authorList>
            <person name="Kawai M."/>
            <person name="Futagami T."/>
            <person name="Toyoda A."/>
            <person name="Takaki Y."/>
            <person name="Nishi S."/>
            <person name="Hori S."/>
            <person name="Arai W."/>
            <person name="Tsubouchi T."/>
            <person name="Morono Y."/>
            <person name="Uchiyama I."/>
            <person name="Ito T."/>
            <person name="Fujiyama A."/>
            <person name="Inagaki F."/>
            <person name="Takami H."/>
        </authorList>
    </citation>
    <scope>NUCLEOTIDE SEQUENCE</scope>
    <source>
        <strain evidence="1">Expedition CK06-06</strain>
    </source>
</reference>
<dbReference type="EMBL" id="BARV01009290">
    <property type="protein sequence ID" value="GAI14616.1"/>
    <property type="molecule type" value="Genomic_DNA"/>
</dbReference>
<gene>
    <name evidence="1" type="ORF">S06H3_18384</name>
</gene>
<proteinExistence type="predicted"/>
<name>X1M948_9ZZZZ</name>
<dbReference type="AlphaFoldDB" id="X1M948"/>
<organism evidence="1">
    <name type="scientific">marine sediment metagenome</name>
    <dbReference type="NCBI Taxonomy" id="412755"/>
    <lineage>
        <taxon>unclassified sequences</taxon>
        <taxon>metagenomes</taxon>
        <taxon>ecological metagenomes</taxon>
    </lineage>
</organism>
<dbReference type="SUPFAM" id="SSF52540">
    <property type="entry name" value="P-loop containing nucleoside triphosphate hydrolases"/>
    <property type="match status" value="1"/>
</dbReference>